<dbReference type="PROSITE" id="PS51257">
    <property type="entry name" value="PROKAR_LIPOPROTEIN"/>
    <property type="match status" value="1"/>
</dbReference>
<dbReference type="EMBL" id="JBEPSH010000002">
    <property type="protein sequence ID" value="MET4575669.1"/>
    <property type="molecule type" value="Genomic_DNA"/>
</dbReference>
<evidence type="ECO:0000256" key="2">
    <source>
        <dbReference type="SAM" id="SignalP"/>
    </source>
</evidence>
<organism evidence="3 4">
    <name type="scientific">Ottowia thiooxydans</name>
    <dbReference type="NCBI Taxonomy" id="219182"/>
    <lineage>
        <taxon>Bacteria</taxon>
        <taxon>Pseudomonadati</taxon>
        <taxon>Pseudomonadota</taxon>
        <taxon>Betaproteobacteria</taxon>
        <taxon>Burkholderiales</taxon>
        <taxon>Comamonadaceae</taxon>
        <taxon>Ottowia</taxon>
    </lineage>
</organism>
<evidence type="ECO:0000256" key="1">
    <source>
        <dbReference type="SAM" id="MobiDB-lite"/>
    </source>
</evidence>
<accession>A0ABV2Q3R8</accession>
<keyword evidence="4" id="KW-1185">Reference proteome</keyword>
<name>A0ABV2Q3R8_9BURK</name>
<reference evidence="3 4" key="1">
    <citation type="submission" date="2024-06" db="EMBL/GenBank/DDBJ databases">
        <title>Sorghum-associated microbial communities from plants grown in Nebraska, USA.</title>
        <authorList>
            <person name="Schachtman D."/>
        </authorList>
    </citation>
    <scope>NUCLEOTIDE SEQUENCE [LARGE SCALE GENOMIC DNA]</scope>
    <source>
        <strain evidence="3 4">2709</strain>
    </source>
</reference>
<dbReference type="Gene3D" id="3.40.50.1820">
    <property type="entry name" value="alpha/beta hydrolase"/>
    <property type="match status" value="1"/>
</dbReference>
<evidence type="ECO:0000313" key="3">
    <source>
        <dbReference type="EMBL" id="MET4575669.1"/>
    </source>
</evidence>
<feature type="region of interest" description="Disordered" evidence="1">
    <location>
        <begin position="19"/>
        <end position="42"/>
    </location>
</feature>
<proteinExistence type="predicted"/>
<sequence length="656" mass="70985">MNRYTLALVALLALGGCGGGGDAEPQPTPSPQPTDPVRFTQIAPAPQDQPTHVASEAIEYELGHLPVRGIAPFPSVFLTPIHGAIRFPQASLPKSGRVNDRFPIVLLLHGNHEVTDPSYRGYDYLAQNLAEHGYVAVSIDANAINASTDDPFDPSNFGDTSSVSRGQLILGTLDQLRKIDRSGGPGWMSALKDKLDFERIGVMGHSRGGQGLTNAFKFNLQRESVTPIELKNQLANRPDTFARYPELLAAVVSPGVVDNELFVKALETEEVTFSPSANTVRPYNFRGGLLLAPTDFYGTVGLANIPLAVVLPSCDGDVFNMQGARTYDNNRYSFDYDTAADIQVLVRGANHNYYNTEWRRDDTNPPYLPHDSYCDAQRDQTPHMSPEDQRRGGLFLINGFMRHFVGGESAFGSYWDGLAQLPRAACPEGEWPCDARIALTIQKDATSRLSIHRFQYADSMGRNDLGGAVSLSGFDAAALCEMPYGNSESEGACMPARLPGFETKALAAGGLRSISEHIQLSWSSPKASMSTKLDGASAKAFDTLSFRVAVVRPFGQEIEVSLTDASGKSASVRASRFSDALYSGPKAPRSGSPLIPDIADLPFGNGEPVQLMNMVAIPLSAFPGVDMNRLQELRLDLPAQSGKIALADVQFQKLGR</sequence>
<dbReference type="RefSeq" id="WP_354441283.1">
    <property type="nucleotide sequence ID" value="NZ_JBEPSH010000002.1"/>
</dbReference>
<evidence type="ECO:0000313" key="4">
    <source>
        <dbReference type="Proteomes" id="UP001549320"/>
    </source>
</evidence>
<comment type="caution">
    <text evidence="3">The sequence shown here is derived from an EMBL/GenBank/DDBJ whole genome shotgun (WGS) entry which is preliminary data.</text>
</comment>
<dbReference type="InterPro" id="IPR029058">
    <property type="entry name" value="AB_hydrolase_fold"/>
</dbReference>
<keyword evidence="2" id="KW-0732">Signal</keyword>
<feature type="signal peptide" evidence="2">
    <location>
        <begin position="1"/>
        <end position="23"/>
    </location>
</feature>
<dbReference type="SUPFAM" id="SSF53474">
    <property type="entry name" value="alpha/beta-Hydrolases"/>
    <property type="match status" value="1"/>
</dbReference>
<evidence type="ECO:0008006" key="5">
    <source>
        <dbReference type="Google" id="ProtNLM"/>
    </source>
</evidence>
<dbReference type="Proteomes" id="UP001549320">
    <property type="component" value="Unassembled WGS sequence"/>
</dbReference>
<protein>
    <recommendedName>
        <fullName evidence="5">Alpha/beta hydrolase</fullName>
    </recommendedName>
</protein>
<feature type="chain" id="PRO_5046671517" description="Alpha/beta hydrolase" evidence="2">
    <location>
        <begin position="24"/>
        <end position="656"/>
    </location>
</feature>
<gene>
    <name evidence="3" type="ORF">ABIE13_000769</name>
</gene>